<evidence type="ECO:0000313" key="3">
    <source>
        <dbReference type="EMBL" id="GMH99578.1"/>
    </source>
</evidence>
<dbReference type="InterPro" id="IPR036020">
    <property type="entry name" value="WW_dom_sf"/>
</dbReference>
<feature type="compositionally biased region" description="Pro residues" evidence="1">
    <location>
        <begin position="1"/>
        <end position="11"/>
    </location>
</feature>
<feature type="domain" description="WW" evidence="2">
    <location>
        <begin position="970"/>
        <end position="998"/>
    </location>
</feature>
<comment type="caution">
    <text evidence="3">The sequence shown here is derived from an EMBL/GenBank/DDBJ whole genome shotgun (WGS) entry which is preliminary data.</text>
</comment>
<feature type="region of interest" description="Disordered" evidence="1">
    <location>
        <begin position="1"/>
        <end position="48"/>
    </location>
</feature>
<dbReference type="Gene3D" id="2.20.70.10">
    <property type="match status" value="1"/>
</dbReference>
<feature type="compositionally biased region" description="Acidic residues" evidence="1">
    <location>
        <begin position="937"/>
        <end position="946"/>
    </location>
</feature>
<dbReference type="SMART" id="SM00456">
    <property type="entry name" value="WW"/>
    <property type="match status" value="1"/>
</dbReference>
<organism evidence="3 4">
    <name type="scientific">Triparma laevis f. longispina</name>
    <dbReference type="NCBI Taxonomy" id="1714387"/>
    <lineage>
        <taxon>Eukaryota</taxon>
        <taxon>Sar</taxon>
        <taxon>Stramenopiles</taxon>
        <taxon>Ochrophyta</taxon>
        <taxon>Bolidophyceae</taxon>
        <taxon>Parmales</taxon>
        <taxon>Triparmaceae</taxon>
        <taxon>Triparma</taxon>
    </lineage>
</organism>
<dbReference type="OrthoDB" id="196970at2759"/>
<dbReference type="PROSITE" id="PS01159">
    <property type="entry name" value="WW_DOMAIN_1"/>
    <property type="match status" value="1"/>
</dbReference>
<feature type="compositionally biased region" description="Acidic residues" evidence="1">
    <location>
        <begin position="782"/>
        <end position="795"/>
    </location>
</feature>
<proteinExistence type="predicted"/>
<dbReference type="EMBL" id="BRXW01000012">
    <property type="protein sequence ID" value="GMH99578.1"/>
    <property type="molecule type" value="Genomic_DNA"/>
</dbReference>
<evidence type="ECO:0000259" key="2">
    <source>
        <dbReference type="PROSITE" id="PS50020"/>
    </source>
</evidence>
<evidence type="ECO:0000256" key="1">
    <source>
        <dbReference type="SAM" id="MobiDB-lite"/>
    </source>
</evidence>
<feature type="region of interest" description="Disordered" evidence="1">
    <location>
        <begin position="929"/>
        <end position="967"/>
    </location>
</feature>
<feature type="compositionally biased region" description="Gly residues" evidence="1">
    <location>
        <begin position="762"/>
        <end position="778"/>
    </location>
</feature>
<evidence type="ECO:0000313" key="4">
    <source>
        <dbReference type="Proteomes" id="UP001165122"/>
    </source>
</evidence>
<dbReference type="Pfam" id="PF00397">
    <property type="entry name" value="WW"/>
    <property type="match status" value="1"/>
</dbReference>
<accession>A0A9W7C7H6</accession>
<feature type="compositionally biased region" description="Low complexity" evidence="1">
    <location>
        <begin position="21"/>
        <end position="32"/>
    </location>
</feature>
<reference evidence="4" key="1">
    <citation type="journal article" date="2023" name="Commun. Biol.">
        <title>Genome analysis of Parmales, the sister group of diatoms, reveals the evolutionary specialization of diatoms from phago-mixotrophs to photoautotrophs.</title>
        <authorList>
            <person name="Ban H."/>
            <person name="Sato S."/>
            <person name="Yoshikawa S."/>
            <person name="Yamada K."/>
            <person name="Nakamura Y."/>
            <person name="Ichinomiya M."/>
            <person name="Sato N."/>
            <person name="Blanc-Mathieu R."/>
            <person name="Endo H."/>
            <person name="Kuwata A."/>
            <person name="Ogata H."/>
        </authorList>
    </citation>
    <scope>NUCLEOTIDE SEQUENCE [LARGE SCALE GENOMIC DNA]</scope>
    <source>
        <strain evidence="4">NIES 3700</strain>
    </source>
</reference>
<dbReference type="CDD" id="cd00201">
    <property type="entry name" value="WW"/>
    <property type="match status" value="1"/>
</dbReference>
<dbReference type="Proteomes" id="UP001165122">
    <property type="component" value="Unassembled WGS sequence"/>
</dbReference>
<feature type="region of interest" description="Disordered" evidence="1">
    <location>
        <begin position="456"/>
        <end position="481"/>
    </location>
</feature>
<dbReference type="AlphaFoldDB" id="A0A9W7C7H6"/>
<dbReference type="PROSITE" id="PS50020">
    <property type="entry name" value="WW_DOMAIN_2"/>
    <property type="match status" value="1"/>
</dbReference>
<name>A0A9W7C7H6_9STRA</name>
<gene>
    <name evidence="3" type="ORF">TrLO_g13891</name>
</gene>
<sequence length="1100" mass="126459">MPRPIRVPMLPPTLHAHNEASSDSDSSNSQDQTPRPPSPQFSLGEPPAFAPTFQIKARKKLAKALQNWEDTVKKDLDRKKKMKKNLKHGEGDYDCVNVLKFRARYVRQTTADANRRMIDHDHHNSINPNPYPSSLPSITGNNYSGPPLLLYSPRSFDRPLRTPFVEPLPPEPVRLSTPEFKAAVNFQLGPEAPLMWSTIKASKRMYKDEWGGEVRGQTRALAYRYLRYIHGSKDFSDGALKEYMMEHKRKAEEKDKKKRGHENVLADVIRDALDSEEVANIKFNKNHITEKQMKLIMLKAATTEDQLELFHFLIDEVTEEMLYCDEEASVPRNLKLVEIEIVNRMNDEMQKLDALLCTYTLRQLRDELKRYGKSETEFRSELSKLPDVDSQAVRGCLRKRCLIDIVLQMREMYGVLKKGEVVKAQERPWTRIIRTGTASEGARVGEFEKRRRRIERKRREKDRKAGLINDGDDDGDEFGAGSNNKTFVDPWVRKEMVEALLEKHPTANSLRKFMKSFKVSTVTDGVKGEARRVKMANNLVDSISKKDDLFRAWKAVLLQGKHKIISDASDDLVDFENNIPVLRGLSSRGTASRRRSSRLKMRPHSTLWRPDGSIESDDFYRPGTDNDWVKQKRKGGKGEEWRNRVTGEIIPIRMFFSPESEPGGFGIDYLEGLLERGVSLPMKQLEKYSMEGMSLEHGFVPPPRPSSAVSDYDDDFDEYFRKRKLRMKERGEEWTKGSGIAHQRSLLAARKRYDKKRARQAQGGGGGNDNALVVGGGHSSSDDDDDEEEEEDVSDTEYIAEHIVSEIEAGIPSWFFEDILTRFGAGPPKKPQKKGEKESSSDIFSTIEFRDENYNSLEEFKFYYSRLEVPVARNKALMLRELLMRVEVVESGRAKLYDGESDSDIDDSGGESGDDVAYVVKRGGKLNLQPELKVESEPEPEPEPELELEREPEPEPEPEPTPEPLAPLIGWARYTDDNGWPYFYNHKTGESTYENPFETGDESSESEDSVYFKSFEERKKKEQARLFMEFCCIMVQARVRGAQQRKRVRFDLAKRFRKVLDLENSVPGVKKEYVYEDLQDGKVHQRRPSLFNYVFPNSKF</sequence>
<protein>
    <recommendedName>
        <fullName evidence="2">WW domain-containing protein</fullName>
    </recommendedName>
</protein>
<keyword evidence="4" id="KW-1185">Reference proteome</keyword>
<dbReference type="PROSITE" id="PS50096">
    <property type="entry name" value="IQ"/>
    <property type="match status" value="1"/>
</dbReference>
<dbReference type="InterPro" id="IPR001202">
    <property type="entry name" value="WW_dom"/>
</dbReference>
<feature type="region of interest" description="Disordered" evidence="1">
    <location>
        <begin position="752"/>
        <end position="795"/>
    </location>
</feature>
<dbReference type="SUPFAM" id="SSF51045">
    <property type="entry name" value="WW domain"/>
    <property type="match status" value="1"/>
</dbReference>